<gene>
    <name evidence="3" type="ORF">NOX80_03275</name>
</gene>
<evidence type="ECO:0000313" key="3">
    <source>
        <dbReference type="EMBL" id="UUC46235.1"/>
    </source>
</evidence>
<feature type="compositionally biased region" description="Polar residues" evidence="1">
    <location>
        <begin position="168"/>
        <end position="177"/>
    </location>
</feature>
<feature type="compositionally biased region" description="Low complexity" evidence="1">
    <location>
        <begin position="146"/>
        <end position="155"/>
    </location>
</feature>
<keyword evidence="2" id="KW-0812">Transmembrane</keyword>
<feature type="compositionally biased region" description="Polar residues" evidence="1">
    <location>
        <begin position="73"/>
        <end position="107"/>
    </location>
</feature>
<proteinExistence type="predicted"/>
<evidence type="ECO:0000256" key="2">
    <source>
        <dbReference type="SAM" id="Phobius"/>
    </source>
</evidence>
<feature type="transmembrane region" description="Helical" evidence="2">
    <location>
        <begin position="47"/>
        <end position="69"/>
    </location>
</feature>
<accession>A0ABY5IVB1</accession>
<name>A0ABY5IVB1_9FLAO</name>
<protein>
    <submittedName>
        <fullName evidence="3">Outer membrane beta-barrel protein</fullName>
    </submittedName>
</protein>
<organism evidence="3 4">
    <name type="scientific">Flavobacterium cerinum</name>
    <dbReference type="NCBI Taxonomy" id="2502784"/>
    <lineage>
        <taxon>Bacteria</taxon>
        <taxon>Pseudomonadati</taxon>
        <taxon>Bacteroidota</taxon>
        <taxon>Flavobacteriia</taxon>
        <taxon>Flavobacteriales</taxon>
        <taxon>Flavobacteriaceae</taxon>
        <taxon>Flavobacterium</taxon>
    </lineage>
</organism>
<feature type="region of interest" description="Disordered" evidence="1">
    <location>
        <begin position="73"/>
        <end position="199"/>
    </location>
</feature>
<dbReference type="RefSeq" id="WP_256551904.1">
    <property type="nucleotide sequence ID" value="NZ_CP101751.1"/>
</dbReference>
<feature type="compositionally biased region" description="Polar residues" evidence="1">
    <location>
        <begin position="184"/>
        <end position="198"/>
    </location>
</feature>
<reference evidence="3" key="1">
    <citation type="submission" date="2022-07" db="EMBL/GenBank/DDBJ databases">
        <title>Isolation, identification, and degradation of a PFOSA degrading strain from sewage treatment plant.</title>
        <authorList>
            <person name="Zhang L."/>
            <person name="Huo Y."/>
        </authorList>
    </citation>
    <scope>NUCLEOTIDE SEQUENCE</scope>
    <source>
        <strain evidence="3">C1</strain>
    </source>
</reference>
<keyword evidence="2" id="KW-0472">Membrane</keyword>
<keyword evidence="4" id="KW-1185">Reference proteome</keyword>
<keyword evidence="2" id="KW-1133">Transmembrane helix</keyword>
<evidence type="ECO:0000256" key="1">
    <source>
        <dbReference type="SAM" id="MobiDB-lite"/>
    </source>
</evidence>
<sequence>MSERKNIDRLFQEKFKDFEAIPPINAWSNILSELEGEKKKRRFIAPFWLRLSGIAAVFLLGFLTATYFISNPGSENSSTSPVVNSDSGNGQNAKGKTNVTNDDSSLINKDVVIPSGSDNAIVTNEKTGNSKNSVSNSDSETNASAKKPYNKNSQKNNKKQRNHHIASANGSKKSNGNPDAMLTSRGNNNDGNSKNTGRFKQFNFKKNNNIANYIVMPKKDSTDITKVEEQENALEKIQKEKFLVAEKKKAKDKETKISRWSVAALATPIFFSSTSNGSPIDSQFASNSKDYESTMSYGLGLRYELNDKLTLRTGINRLSFEYNTNNIVYYESTNARSLQNVNQTKNNIQIQNKDYNNLPDGSNGGVADKMNSGTLNQRMGYIEVPMELSYKLIDKKFGVELIGGFSTLFLNQNKIDLISSELKTTIGEANNLNDVHVSSNIGVGVKYRFAKAFEANFEPTFKYQLNMFSNDAGNFKPYMFGLYTGVSYRF</sequence>
<evidence type="ECO:0000313" key="4">
    <source>
        <dbReference type="Proteomes" id="UP001059844"/>
    </source>
</evidence>
<dbReference type="EMBL" id="CP101751">
    <property type="protein sequence ID" value="UUC46235.1"/>
    <property type="molecule type" value="Genomic_DNA"/>
</dbReference>
<feature type="compositionally biased region" description="Polar residues" evidence="1">
    <location>
        <begin position="116"/>
        <end position="144"/>
    </location>
</feature>
<dbReference type="Proteomes" id="UP001059844">
    <property type="component" value="Chromosome"/>
</dbReference>
<dbReference type="Gene3D" id="2.40.160.60">
    <property type="entry name" value="Outer membrane protein transport protein (OMPP1/FadL/TodX)"/>
    <property type="match status" value="1"/>
</dbReference>